<dbReference type="SUPFAM" id="SSF52540">
    <property type="entry name" value="P-loop containing nucleoside triphosphate hydrolases"/>
    <property type="match status" value="1"/>
</dbReference>
<evidence type="ECO:0000256" key="1">
    <source>
        <dbReference type="ARBA" id="ARBA00011003"/>
    </source>
</evidence>
<evidence type="ECO:0000256" key="3">
    <source>
        <dbReference type="ARBA" id="ARBA00019824"/>
    </source>
</evidence>
<keyword evidence="7" id="KW-0067">ATP-binding</keyword>
<evidence type="ECO:0000256" key="5">
    <source>
        <dbReference type="ARBA" id="ARBA00022741"/>
    </source>
</evidence>
<protein>
    <recommendedName>
        <fullName evidence="3">Polynucleotide 5'-hydroxyl-kinase GRC3</fullName>
    </recommendedName>
    <alternativeName>
        <fullName evidence="2">Polynucleotide 5'-hydroxyl-kinase grc3</fullName>
    </alternativeName>
</protein>
<dbReference type="OrthoDB" id="4054781at2759"/>
<keyword evidence="6" id="KW-0418">Kinase</keyword>
<dbReference type="PANTHER" id="PTHR12755:SF3">
    <property type="entry name" value="POLYNUCLEOTIDE 5'-HYDROXYL-KINASE NOL9"/>
    <property type="match status" value="1"/>
</dbReference>
<feature type="domain" description="Clp1 P-loop" evidence="8">
    <location>
        <begin position="253"/>
        <end position="434"/>
    </location>
</feature>
<evidence type="ECO:0000256" key="6">
    <source>
        <dbReference type="ARBA" id="ARBA00022777"/>
    </source>
</evidence>
<comment type="caution">
    <text evidence="9">The sequence shown here is derived from an EMBL/GenBank/DDBJ whole genome shotgun (WGS) entry which is preliminary data.</text>
</comment>
<name>A0A9P8T7M9_9ASCO</name>
<keyword evidence="10" id="KW-1185">Reference proteome</keyword>
<dbReference type="EMBL" id="JAEUBE010000158">
    <property type="protein sequence ID" value="KAH3668345.1"/>
    <property type="molecule type" value="Genomic_DNA"/>
</dbReference>
<reference evidence="9" key="2">
    <citation type="submission" date="2021-01" db="EMBL/GenBank/DDBJ databases">
        <authorList>
            <person name="Schikora-Tamarit M.A."/>
        </authorList>
    </citation>
    <scope>NUCLEOTIDE SEQUENCE</scope>
    <source>
        <strain evidence="9">CBS6075</strain>
    </source>
</reference>
<evidence type="ECO:0000256" key="2">
    <source>
        <dbReference type="ARBA" id="ARBA00018706"/>
    </source>
</evidence>
<evidence type="ECO:0000256" key="4">
    <source>
        <dbReference type="ARBA" id="ARBA00022679"/>
    </source>
</evidence>
<dbReference type="Gene3D" id="3.40.50.300">
    <property type="entry name" value="P-loop containing nucleotide triphosphate hydrolases"/>
    <property type="match status" value="1"/>
</dbReference>
<organism evidence="9 10">
    <name type="scientific">Ogataea philodendri</name>
    <dbReference type="NCBI Taxonomy" id="1378263"/>
    <lineage>
        <taxon>Eukaryota</taxon>
        <taxon>Fungi</taxon>
        <taxon>Dikarya</taxon>
        <taxon>Ascomycota</taxon>
        <taxon>Saccharomycotina</taxon>
        <taxon>Pichiomycetes</taxon>
        <taxon>Pichiales</taxon>
        <taxon>Pichiaceae</taxon>
        <taxon>Ogataea</taxon>
    </lineage>
</organism>
<dbReference type="GO" id="GO:0051731">
    <property type="term" value="F:polynucleotide 5'-hydroxyl-kinase activity"/>
    <property type="evidence" value="ECO:0007669"/>
    <property type="project" value="InterPro"/>
</dbReference>
<gene>
    <name evidence="9" type="ORF">OGAPHI_002099</name>
</gene>
<keyword evidence="4" id="KW-0808">Transferase</keyword>
<evidence type="ECO:0000259" key="8">
    <source>
        <dbReference type="Pfam" id="PF16575"/>
    </source>
</evidence>
<dbReference type="InterPro" id="IPR045116">
    <property type="entry name" value="Clp1/Grc3"/>
</dbReference>
<dbReference type="AlphaFoldDB" id="A0A9P8T7M9"/>
<dbReference type="Proteomes" id="UP000769157">
    <property type="component" value="Unassembled WGS sequence"/>
</dbReference>
<dbReference type="InterPro" id="IPR032319">
    <property type="entry name" value="CLP1_P"/>
</dbReference>
<dbReference type="GO" id="GO:0000448">
    <property type="term" value="P:cleavage in ITS2 between 5.8S rRNA and LSU-rRNA of tricistronic rRNA transcript (SSU-rRNA, 5.8S rRNA, LSU-rRNA)"/>
    <property type="evidence" value="ECO:0007669"/>
    <property type="project" value="TreeGrafter"/>
</dbReference>
<dbReference type="GO" id="GO:0005524">
    <property type="term" value="F:ATP binding"/>
    <property type="evidence" value="ECO:0007669"/>
    <property type="project" value="UniProtKB-KW"/>
</dbReference>
<dbReference type="InterPro" id="IPR027417">
    <property type="entry name" value="P-loop_NTPase"/>
</dbReference>
<evidence type="ECO:0000256" key="7">
    <source>
        <dbReference type="ARBA" id="ARBA00022840"/>
    </source>
</evidence>
<evidence type="ECO:0000313" key="10">
    <source>
        <dbReference type="Proteomes" id="UP000769157"/>
    </source>
</evidence>
<proteinExistence type="inferred from homology"/>
<sequence length="628" mass="70746">MSRSSISAFAALSTVDDDDDELIRYEQSDEETQTAVADVGQQEVPVAQPYVPAVSAATNASVVINCSRFTPTAQNVIYGSDYVIVGLNAGEFLMVKGQYSLKIQRGAVQIDSVLYHSSQEPIQIHALPISSIPIISAAQVTDHSLVEDTISPENEHLFSSEYKSVVRIDNVFDGLEKLGLLYPQLKNIHPNREDNDEFVGSEFEKSFYSYSFRLLHTPSNNLGTYINKDWKSALNGLVEDAEASQSIRVLVIGGKNTGKSTFLRLLLDQILSRELGITKLLDIDPGQPEYSLPDSISLTSHENPIHGVYFPFTRKTTTEARFIGFNSPQRQPLQYISQLKQLAEQVNMDSDLLLINSPGWIKGFGIEILKELTATVNPTHLVYLSHGRDDDNELLNSLKYEKLVFVPAFTSRGYDIVRYSPTQIRNFRFLSYFHYNYQEKRFDFEPLLAKSPYKVSYIDTGKRDKILSFSGLTGVFFLDSANINQQDLIECLETQIVAIFELEYDEFQNYYDEMSARGQIDSLEPYPNLFRGSLDPATAIFRGLALIHSIDTENKFINLYTPIKISNLVASLAANETKLILAKGRSEMPWEEIVPKMVSKSRLPYVSYTSSGKGAKSVNVRRNIQRKK</sequence>
<reference evidence="9" key="1">
    <citation type="journal article" date="2021" name="Open Biol.">
        <title>Shared evolutionary footprints suggest mitochondrial oxidative damage underlies multiple complex I losses in fungi.</title>
        <authorList>
            <person name="Schikora-Tamarit M.A."/>
            <person name="Marcet-Houben M."/>
            <person name="Nosek J."/>
            <person name="Gabaldon T."/>
        </authorList>
    </citation>
    <scope>NUCLEOTIDE SEQUENCE</scope>
    <source>
        <strain evidence="9">CBS6075</strain>
    </source>
</reference>
<accession>A0A9P8T7M9</accession>
<comment type="similarity">
    <text evidence="1">Belongs to the Clp1 family. NOL9/GRC3 subfamily.</text>
</comment>
<dbReference type="RefSeq" id="XP_046062759.1">
    <property type="nucleotide sequence ID" value="XM_046202933.1"/>
</dbReference>
<evidence type="ECO:0000313" key="9">
    <source>
        <dbReference type="EMBL" id="KAH3668345.1"/>
    </source>
</evidence>
<dbReference type="GeneID" id="70234066"/>
<dbReference type="Pfam" id="PF16575">
    <property type="entry name" value="CLP1_P"/>
    <property type="match status" value="1"/>
</dbReference>
<dbReference type="PANTHER" id="PTHR12755">
    <property type="entry name" value="CLEAVAGE/POLYADENYLATION FACTOR IA SUBUNIT CLP1P"/>
    <property type="match status" value="1"/>
</dbReference>
<keyword evidence="5" id="KW-0547">Nucleotide-binding</keyword>
<dbReference type="GO" id="GO:0005634">
    <property type="term" value="C:nucleus"/>
    <property type="evidence" value="ECO:0007669"/>
    <property type="project" value="TreeGrafter"/>
</dbReference>